<dbReference type="GO" id="GO:0005737">
    <property type="term" value="C:cytoplasm"/>
    <property type="evidence" value="ECO:0007669"/>
    <property type="project" value="TreeGrafter"/>
</dbReference>
<keyword evidence="4" id="KW-1185">Reference proteome</keyword>
<reference evidence="3 4" key="1">
    <citation type="submission" date="2019-02" db="EMBL/GenBank/DDBJ databases">
        <title>Deep-cultivation of Planctomycetes and their phenomic and genomic characterization uncovers novel biology.</title>
        <authorList>
            <person name="Wiegand S."/>
            <person name="Jogler M."/>
            <person name="Boedeker C."/>
            <person name="Pinto D."/>
            <person name="Vollmers J."/>
            <person name="Rivas-Marin E."/>
            <person name="Kohn T."/>
            <person name="Peeters S.H."/>
            <person name="Heuer A."/>
            <person name="Rast P."/>
            <person name="Oberbeckmann S."/>
            <person name="Bunk B."/>
            <person name="Jeske O."/>
            <person name="Meyerdierks A."/>
            <person name="Storesund J.E."/>
            <person name="Kallscheuer N."/>
            <person name="Luecker S."/>
            <person name="Lage O.M."/>
            <person name="Pohl T."/>
            <person name="Merkel B.J."/>
            <person name="Hornburger P."/>
            <person name="Mueller R.-W."/>
            <person name="Bruemmer F."/>
            <person name="Labrenz M."/>
            <person name="Spormann A.M."/>
            <person name="Op Den Camp H."/>
            <person name="Overmann J."/>
            <person name="Amann R."/>
            <person name="Jetten M.S.M."/>
            <person name="Mascher T."/>
            <person name="Medema M.H."/>
            <person name="Devos D.P."/>
            <person name="Kaster A.-K."/>
            <person name="Ovreas L."/>
            <person name="Rohde M."/>
            <person name="Galperin M.Y."/>
            <person name="Jogler C."/>
        </authorList>
    </citation>
    <scope>NUCLEOTIDE SEQUENCE [LARGE SCALE GENOMIC DNA]</scope>
    <source>
        <strain evidence="3 4">Pla123a</strain>
    </source>
</reference>
<dbReference type="AlphaFoldDB" id="A0A5C5YTV8"/>
<comment type="caution">
    <text evidence="3">The sequence shown here is derived from an EMBL/GenBank/DDBJ whole genome shotgun (WGS) entry which is preliminary data.</text>
</comment>
<dbReference type="NCBIfam" id="NF041131">
    <property type="entry name" value="RicT_YaaT_fam"/>
    <property type="match status" value="1"/>
</dbReference>
<proteinExistence type="predicted"/>
<dbReference type="RefSeq" id="WP_146584352.1">
    <property type="nucleotide sequence ID" value="NZ_SJPO01000002.1"/>
</dbReference>
<evidence type="ECO:0000313" key="3">
    <source>
        <dbReference type="EMBL" id="TWT78113.1"/>
    </source>
</evidence>
<feature type="region of interest" description="Disordered" evidence="1">
    <location>
        <begin position="268"/>
        <end position="371"/>
    </location>
</feature>
<sequence length="371" mass="41670">MPRYVLRYGAMRRLGVFSTRGGDRFARGHQVIARTSRGQESGEVLCEATDHVISQMKETRGGHILRLSTHDDEVELRKLQEQQARELATCRQRVSELGLEMELVDVEHLYGGERVIFYYLAEDRVDFRELVKVLAKDLQTRIEMRQIGVRDEAKLLADYGDCGKPVCCNTHLSEMPPVSMKMAKLQKATLDPTKISGRCGRLKCCLRYEYDVYREIQRELPRVGSEVVTLEGKGRVLSQEILAGQLLIETEDSRRIVIDQSQVLSVISRSAPTEKNQDDGKQQDSGPREERRPRKRSGDSGPPRPREPANAEPADAEPANAERVDAEPADAKPATTEQTDTEPADIEQTQKPEPEQPPAASDTPPKSNPTD</sequence>
<dbReference type="InterPro" id="IPR047767">
    <property type="entry name" value="PSP1-like"/>
</dbReference>
<dbReference type="EMBL" id="SJPO01000002">
    <property type="protein sequence ID" value="TWT78113.1"/>
    <property type="molecule type" value="Genomic_DNA"/>
</dbReference>
<feature type="compositionally biased region" description="Basic and acidic residues" evidence="1">
    <location>
        <begin position="320"/>
        <end position="330"/>
    </location>
</feature>
<feature type="domain" description="PSP1 C-terminal" evidence="2">
    <location>
        <begin position="62"/>
        <end position="147"/>
    </location>
</feature>
<name>A0A5C5YTV8_9BACT</name>
<dbReference type="Pfam" id="PF04468">
    <property type="entry name" value="PSP1"/>
    <property type="match status" value="1"/>
</dbReference>
<evidence type="ECO:0000259" key="2">
    <source>
        <dbReference type="PROSITE" id="PS51411"/>
    </source>
</evidence>
<dbReference type="Proteomes" id="UP000318478">
    <property type="component" value="Unassembled WGS sequence"/>
</dbReference>
<feature type="compositionally biased region" description="Low complexity" evidence="1">
    <location>
        <begin position="310"/>
        <end position="319"/>
    </location>
</feature>
<gene>
    <name evidence="3" type="ORF">Pla123a_09020</name>
</gene>
<dbReference type="PANTHER" id="PTHR43830:SF3">
    <property type="entry name" value="PROTEIN PSP1"/>
    <property type="match status" value="1"/>
</dbReference>
<evidence type="ECO:0000256" key="1">
    <source>
        <dbReference type="SAM" id="MobiDB-lite"/>
    </source>
</evidence>
<feature type="compositionally biased region" description="Basic and acidic residues" evidence="1">
    <location>
        <begin position="275"/>
        <end position="309"/>
    </location>
</feature>
<organism evidence="3 4">
    <name type="scientific">Posidoniimonas polymericola</name>
    <dbReference type="NCBI Taxonomy" id="2528002"/>
    <lineage>
        <taxon>Bacteria</taxon>
        <taxon>Pseudomonadati</taxon>
        <taxon>Planctomycetota</taxon>
        <taxon>Planctomycetia</taxon>
        <taxon>Pirellulales</taxon>
        <taxon>Lacipirellulaceae</taxon>
        <taxon>Posidoniimonas</taxon>
    </lineage>
</organism>
<accession>A0A5C5YTV8</accession>
<evidence type="ECO:0000313" key="4">
    <source>
        <dbReference type="Proteomes" id="UP000318478"/>
    </source>
</evidence>
<dbReference type="PROSITE" id="PS51411">
    <property type="entry name" value="PSP1_C"/>
    <property type="match status" value="1"/>
</dbReference>
<dbReference type="InterPro" id="IPR007557">
    <property type="entry name" value="PSP1_C"/>
</dbReference>
<dbReference type="OrthoDB" id="9779344at2"/>
<dbReference type="PANTHER" id="PTHR43830">
    <property type="entry name" value="PROTEIN PSP1"/>
    <property type="match status" value="1"/>
</dbReference>
<protein>
    <recommendedName>
        <fullName evidence="2">PSP1 C-terminal domain-containing protein</fullName>
    </recommendedName>
</protein>